<sequence>MTKKETAVIIDGKAIDLKEWLVTNQEKGLIETSFSNIQDLGNILNDIIGVCACALNSISDNEQLSDYEQAKVLGASPLNVANVLRFAQTLIPYTELELLTDIQKSILEK</sequence>
<protein>
    <submittedName>
        <fullName evidence="1">Uncharacterized protein</fullName>
    </submittedName>
</protein>
<reference evidence="1" key="1">
    <citation type="submission" date="2023-10" db="EMBL/GenBank/DDBJ databases">
        <title>Characterization and whole genome sequencing of a novel strain of Bergeyella porcorum QD2021 isolated from pig.</title>
        <authorList>
            <person name="Liu G."/>
            <person name="Chen C."/>
            <person name="Han X."/>
        </authorList>
    </citation>
    <scope>NUCLEOTIDE SEQUENCE</scope>
    <source>
        <strain evidence="1">QD2021</strain>
    </source>
</reference>
<dbReference type="AlphaFoldDB" id="A0AAU0F1T8"/>
<keyword evidence="2" id="KW-1185">Reference proteome</keyword>
<dbReference type="KEGG" id="bpor:BPO_1101"/>
<organism evidence="1 2">
    <name type="scientific">Bergeyella porcorum</name>
    <dbReference type="NCBI Taxonomy" id="1735111"/>
    <lineage>
        <taxon>Bacteria</taxon>
        <taxon>Pseudomonadati</taxon>
        <taxon>Bacteroidota</taxon>
        <taxon>Flavobacteriia</taxon>
        <taxon>Flavobacteriales</taxon>
        <taxon>Weeksellaceae</taxon>
        <taxon>Bergeyella</taxon>
    </lineage>
</organism>
<dbReference type="EMBL" id="CP136426">
    <property type="protein sequence ID" value="WOC51748.1"/>
    <property type="molecule type" value="Genomic_DNA"/>
</dbReference>
<proteinExistence type="predicted"/>
<evidence type="ECO:0000313" key="1">
    <source>
        <dbReference type="EMBL" id="WOC51748.1"/>
    </source>
</evidence>
<name>A0AAU0F1T8_9FLAO</name>
<evidence type="ECO:0000313" key="2">
    <source>
        <dbReference type="Proteomes" id="UP001432059"/>
    </source>
</evidence>
<accession>A0AAU0F1T8</accession>
<gene>
    <name evidence="1" type="ORF">BPO_1101</name>
</gene>
<dbReference type="RefSeq" id="WP_327983474.1">
    <property type="nucleotide sequence ID" value="NZ_CP136426.1"/>
</dbReference>
<dbReference type="Proteomes" id="UP001432059">
    <property type="component" value="Chromosome"/>
</dbReference>